<gene>
    <name evidence="3" type="ORF">AALO_G00173900</name>
</gene>
<feature type="region of interest" description="Disordered" evidence="1">
    <location>
        <begin position="1594"/>
        <end position="1624"/>
    </location>
</feature>
<dbReference type="Proteomes" id="UP000823561">
    <property type="component" value="Chromosome 13"/>
</dbReference>
<feature type="compositionally biased region" description="Basic and acidic residues" evidence="1">
    <location>
        <begin position="825"/>
        <end position="836"/>
    </location>
</feature>
<feature type="compositionally biased region" description="Polar residues" evidence="1">
    <location>
        <begin position="687"/>
        <end position="700"/>
    </location>
</feature>
<feature type="region of interest" description="Disordered" evidence="1">
    <location>
        <begin position="442"/>
        <end position="498"/>
    </location>
</feature>
<dbReference type="CDD" id="cd22054">
    <property type="entry name" value="NAC_NACA"/>
    <property type="match status" value="1"/>
</dbReference>
<feature type="compositionally biased region" description="Polar residues" evidence="1">
    <location>
        <begin position="1443"/>
        <end position="1455"/>
    </location>
</feature>
<feature type="region of interest" description="Disordered" evidence="1">
    <location>
        <begin position="1"/>
        <end position="120"/>
    </location>
</feature>
<feature type="compositionally biased region" description="Polar residues" evidence="1">
    <location>
        <begin position="1544"/>
        <end position="1554"/>
    </location>
</feature>
<accession>A0AAV6GDQ3</accession>
<dbReference type="SMART" id="SM01407">
    <property type="entry name" value="NAC"/>
    <property type="match status" value="1"/>
</dbReference>
<dbReference type="FunFam" id="2.20.70.30:FF:000002">
    <property type="entry name" value="Nascent polypeptide-associated complex (NAC), alpha subunit"/>
    <property type="match status" value="1"/>
</dbReference>
<feature type="compositionally biased region" description="Basic and acidic residues" evidence="1">
    <location>
        <begin position="1512"/>
        <end position="1543"/>
    </location>
</feature>
<feature type="compositionally biased region" description="Low complexity" evidence="1">
    <location>
        <begin position="761"/>
        <end position="776"/>
    </location>
</feature>
<organism evidence="3 4">
    <name type="scientific">Alosa alosa</name>
    <name type="common">allis shad</name>
    <dbReference type="NCBI Taxonomy" id="278164"/>
    <lineage>
        <taxon>Eukaryota</taxon>
        <taxon>Metazoa</taxon>
        <taxon>Chordata</taxon>
        <taxon>Craniata</taxon>
        <taxon>Vertebrata</taxon>
        <taxon>Euteleostomi</taxon>
        <taxon>Actinopterygii</taxon>
        <taxon>Neopterygii</taxon>
        <taxon>Teleostei</taxon>
        <taxon>Clupei</taxon>
        <taxon>Clupeiformes</taxon>
        <taxon>Clupeoidei</taxon>
        <taxon>Clupeidae</taxon>
        <taxon>Alosa</taxon>
    </lineage>
</organism>
<dbReference type="GO" id="GO:0005854">
    <property type="term" value="C:nascent polypeptide-associated complex"/>
    <property type="evidence" value="ECO:0007669"/>
    <property type="project" value="InterPro"/>
</dbReference>
<feature type="compositionally biased region" description="Basic and acidic residues" evidence="1">
    <location>
        <begin position="1"/>
        <end position="10"/>
    </location>
</feature>
<feature type="compositionally biased region" description="Polar residues" evidence="1">
    <location>
        <begin position="1485"/>
        <end position="1496"/>
    </location>
</feature>
<feature type="region of interest" description="Disordered" evidence="1">
    <location>
        <begin position="1480"/>
        <end position="1579"/>
    </location>
</feature>
<comment type="caution">
    <text evidence="3">The sequence shown here is derived from an EMBL/GenBank/DDBJ whole genome shotgun (WGS) entry which is preliminary data.</text>
</comment>
<feature type="region of interest" description="Disordered" evidence="1">
    <location>
        <begin position="634"/>
        <end position="854"/>
    </location>
</feature>
<dbReference type="PROSITE" id="PS51151">
    <property type="entry name" value="NAC_AB"/>
    <property type="match status" value="1"/>
</dbReference>
<feature type="compositionally biased region" description="Polar residues" evidence="1">
    <location>
        <begin position="1339"/>
        <end position="1367"/>
    </location>
</feature>
<feature type="compositionally biased region" description="Basic and acidic residues" evidence="1">
    <location>
        <begin position="1017"/>
        <end position="1033"/>
    </location>
</feature>
<feature type="region of interest" description="Disordered" evidence="1">
    <location>
        <begin position="1704"/>
        <end position="1738"/>
    </location>
</feature>
<dbReference type="FunFam" id="1.10.8.10:FF:000006">
    <property type="entry name" value="Putative nascent polypeptide-associated complex subunit alpha"/>
    <property type="match status" value="1"/>
</dbReference>
<feature type="compositionally biased region" description="Polar residues" evidence="1">
    <location>
        <begin position="1597"/>
        <end position="1615"/>
    </location>
</feature>
<feature type="compositionally biased region" description="Low complexity" evidence="1">
    <location>
        <begin position="1712"/>
        <end position="1731"/>
    </location>
</feature>
<feature type="domain" description="NAC-A/B" evidence="2">
    <location>
        <begin position="1890"/>
        <end position="1955"/>
    </location>
</feature>
<protein>
    <recommendedName>
        <fullName evidence="2">NAC-A/B domain-containing protein</fullName>
    </recommendedName>
</protein>
<feature type="compositionally biased region" description="Basic and acidic residues" evidence="1">
    <location>
        <begin position="796"/>
        <end position="812"/>
    </location>
</feature>
<dbReference type="Pfam" id="PF01849">
    <property type="entry name" value="NAC"/>
    <property type="match status" value="1"/>
</dbReference>
<feature type="region of interest" description="Disordered" evidence="1">
    <location>
        <begin position="1848"/>
        <end position="1900"/>
    </location>
</feature>
<feature type="compositionally biased region" description="Low complexity" evidence="1">
    <location>
        <begin position="37"/>
        <end position="64"/>
    </location>
</feature>
<dbReference type="Gene3D" id="2.20.70.30">
    <property type="entry name" value="Nascent polypeptide-associated complex domain"/>
    <property type="match status" value="1"/>
</dbReference>
<feature type="region of interest" description="Disordered" evidence="1">
    <location>
        <begin position="199"/>
        <end position="231"/>
    </location>
</feature>
<evidence type="ECO:0000259" key="2">
    <source>
        <dbReference type="PROSITE" id="PS51151"/>
    </source>
</evidence>
<evidence type="ECO:0000313" key="3">
    <source>
        <dbReference type="EMBL" id="KAG5270926.1"/>
    </source>
</evidence>
<feature type="region of interest" description="Disordered" evidence="1">
    <location>
        <begin position="400"/>
        <end position="423"/>
    </location>
</feature>
<feature type="compositionally biased region" description="Basic and acidic residues" evidence="1">
    <location>
        <begin position="1408"/>
        <end position="1420"/>
    </location>
</feature>
<evidence type="ECO:0000313" key="4">
    <source>
        <dbReference type="Proteomes" id="UP000823561"/>
    </source>
</evidence>
<dbReference type="CDD" id="cd14416">
    <property type="entry name" value="UBA_NACAD"/>
    <property type="match status" value="1"/>
</dbReference>
<reference evidence="3" key="1">
    <citation type="submission" date="2020-10" db="EMBL/GenBank/DDBJ databases">
        <title>Chromosome-scale genome assembly of the Allis shad, Alosa alosa.</title>
        <authorList>
            <person name="Margot Z."/>
            <person name="Christophe K."/>
            <person name="Cabau C."/>
            <person name="Louis A."/>
            <person name="Berthelot C."/>
            <person name="Parey E."/>
            <person name="Roest Crollius H."/>
            <person name="Montfort J."/>
            <person name="Robinson-Rechavi M."/>
            <person name="Bucao C."/>
            <person name="Bouchez O."/>
            <person name="Gislard M."/>
            <person name="Lluch J."/>
            <person name="Milhes M."/>
            <person name="Lampietro C."/>
            <person name="Lopez Roques C."/>
            <person name="Donnadieu C."/>
            <person name="Braasch I."/>
            <person name="Desvignes T."/>
            <person name="Postlethwait J."/>
            <person name="Bobe J."/>
            <person name="Guiguen Y."/>
        </authorList>
    </citation>
    <scope>NUCLEOTIDE SEQUENCE</scope>
    <source>
        <strain evidence="3">M-15738</strain>
        <tissue evidence="3">Blood</tissue>
    </source>
</reference>
<feature type="region of interest" description="Disordered" evidence="1">
    <location>
        <begin position="1659"/>
        <end position="1680"/>
    </location>
</feature>
<feature type="compositionally biased region" description="Basic and acidic residues" evidence="1">
    <location>
        <begin position="729"/>
        <end position="738"/>
    </location>
</feature>
<feature type="compositionally biased region" description="Basic and acidic residues" evidence="1">
    <location>
        <begin position="1456"/>
        <end position="1467"/>
    </location>
</feature>
<dbReference type="EMBL" id="JADWDJ010000013">
    <property type="protein sequence ID" value="KAG5270926.1"/>
    <property type="molecule type" value="Genomic_DNA"/>
</dbReference>
<keyword evidence="4" id="KW-1185">Reference proteome</keyword>
<sequence>MPGETAHRDSPSTGLLHNTHTDTHTGLPGPDKTRNASSSSSSTPTDSSSTPTDSGSTPSPSTSPQLTLPQYSPFGPRLVMAKPSTSAPRPQPEGASFDSDGRRGTVGRLTGNFGKGPCRRGPVKMERIKVLMGAEIESDYQEPESMDSRVVMGQETLLRNMDKQEAPLPSQLTESVKELASKDASSTPASTVIFDCQVKEGEEAGLDTGQESDVRDRRESATPTPEEECEATAQLLECPVLEPKESESVGWTDCSGGPLLEEQVEALSLSLSQGEVPSLSFSEPSYAVDPQRVGMLPGLDPDRYYTAPSTPIKMAYCSHLRNQWQPGSLSSGPASPTDESSDLCSPPTSPSGSYITAEGGSWTSSYTSSTSHSCSPNLITEAELQEAPACYVGSLSEIGDEMGEDHTSASVSKVDARSKPPGALFFGLEEDEEGECQAQWMTEEVSPPHRSCNERSTDSQGEKEQDYREVSAVPTESQGAAEKPQVPREDDHDDPDADLEFDLNACVSEHFARHDAPLSPEEDFGPAMVSSLPFLQHLAMGAIPVTADTGSMTPATCSSEVSDTDNNSLYGDMNSPSLHYHGCSNDDGPCGDGMILASMLPPHASLIFQADAMEITLFPTEDEPANDVDAYAAGEDEGDVDDDDEDDGEDEEDAEEEGENVVEVEEATGVSPEDAKGVEDPAEEDTSASFLNSLSENSINEGVDESFAYQDDTEESVDSASYNGDEDEKLYSTERHAELAQSFPGPDDPVQDVAAAHARPESSGSESEMEISSGSSDPPPAKESQTPVDNSVESRFLPDTKQLEMHPEENEHSTAPPLEMQPPVEETKQNDCKDSSLSDEPPTDMGNKIAEDSGLQLSQTDELQSAKFTAIDENLLPTEPIQESADSISKLDPCLLGAAAADLGYETNFNMDLELDNQNGNIEPIEIPLDETATNDLNKGVPLLAYPKDDCSPSNIPVCAYPELSDFPDNLTPADVSPTERFLDQDNLSENQPGADDFSLDPLNLSGSPYSILTISPKKENSDSNISKEEHHPTTWTPGAALSLNECCDFDAENVLMCEVTNSLTTKTSCDSTGDGDDNISLSDLPEKMTDVDVGVLESNLASWKSIEDLSEAGGGEGGSSQFPEDDINNLQNQDRSSLTTYQSNKDTEDAAGYTEKSDMLLLSSTKPKCLEFNILSDDVLKEETHSELNIAGEECVSKLSAGEATTLNIPAEEALPDNDKASETSSIQTLCIDGAGVNNEKTENLPTTPLSASPDVPEVEKPIDISDTFNNLNVSMDQNADMTRHVIQTESKPIVQEKDMVFSLTGGSFGNFKPKKKSIDRKPEAPSSNIIDAESKDASTSTTQKSPAEEQTLTVSTLEDSQTVSARSEAKEHGGGVDVGRQIDTPKTIVAFREQDDMGDVQISGKSSDEECTGKESPKQEAITETVAHDLVMSQTERTEAKQNQFGKQPGSNHGNEENIKGEGCSESRTCSQLHIEHEVTAVQKPQSNKESPQELSMMEDTATRDSVILQDEKSTEDKEPTNFDEMEHTEHDDKLEVHDNCVTKQTDANEATSAKEEEPDTGRSRLTTLERSRSEQTISAVVVESCLENERQPLLQKQSPSPEASSIEAQMQSSEREVLTSDTLEATPEVACPMRNTRDINDNHIESVQSSSASLLISTPSLGSPAPPQSLPTASSSSPCISLDDLEEDLYTAIQECQPKIRSSKAKKQSLVSRTPPSVSSTSETISFPVQESLKEGQGKAELITLQSTKSHGKDAVKNSIISTDGTDDLPSHTPGNKKKSFTPIQSTSSNQKTHLPSSAAPQSSTHVTHLPDNEKYRQTGCTLSYNDKYSDSMDVSFRNNLGSCNDSDSDASVPGLEEPDGALLRPSDPQCSSASPADENLNKAKQSRSEKKARKAMSKLGLKQIHGVTRITIRKSKNILFVISRPDVFKSPASDIYIVFGEAKIEDLTQQVHKAAAEKFKVPLEPSPLIPDVPPSLTIKEESEEEEVDEAGLEQRDIELVMAQANVSRAKAVRALRHNKNDIVNAIMELTM</sequence>
<feature type="compositionally biased region" description="Acidic residues" evidence="1">
    <location>
        <begin position="634"/>
        <end position="666"/>
    </location>
</feature>
<feature type="compositionally biased region" description="Basic and acidic residues" evidence="1">
    <location>
        <begin position="1555"/>
        <end position="1576"/>
    </location>
</feature>
<feature type="compositionally biased region" description="Low complexity" evidence="1">
    <location>
        <begin position="361"/>
        <end position="375"/>
    </location>
</feature>
<dbReference type="InterPro" id="IPR044034">
    <property type="entry name" value="NAC-like_UBA"/>
</dbReference>
<feature type="region of interest" description="Disordered" evidence="1">
    <location>
        <begin position="1763"/>
        <end position="1818"/>
    </location>
</feature>
<dbReference type="Pfam" id="PF19026">
    <property type="entry name" value="UBA_HYPK"/>
    <property type="match status" value="1"/>
</dbReference>
<dbReference type="InterPro" id="IPR041907">
    <property type="entry name" value="NACAD_UBA"/>
</dbReference>
<feature type="region of interest" description="Disordered" evidence="1">
    <location>
        <begin position="1110"/>
        <end position="1131"/>
    </location>
</feature>
<evidence type="ECO:0000256" key="1">
    <source>
        <dbReference type="SAM" id="MobiDB-lite"/>
    </source>
</evidence>
<feature type="compositionally biased region" description="Basic and acidic residues" evidence="1">
    <location>
        <begin position="451"/>
        <end position="469"/>
    </location>
</feature>
<feature type="compositionally biased region" description="Polar residues" evidence="1">
    <location>
        <begin position="1785"/>
        <end position="1810"/>
    </location>
</feature>
<feature type="region of interest" description="Disordered" evidence="1">
    <location>
        <begin position="1016"/>
        <end position="1037"/>
    </location>
</feature>
<dbReference type="InterPro" id="IPR038187">
    <property type="entry name" value="NAC_A/B_dom_sf"/>
</dbReference>
<dbReference type="InterPro" id="IPR016641">
    <property type="entry name" value="EGD2/NACA0like"/>
</dbReference>
<feature type="region of interest" description="Disordered" evidence="1">
    <location>
        <begin position="1313"/>
        <end position="1467"/>
    </location>
</feature>
<name>A0AAV6GDQ3_9TELE</name>
<feature type="region of interest" description="Disordered" evidence="1">
    <location>
        <begin position="1239"/>
        <end position="1258"/>
    </location>
</feature>
<dbReference type="Gene3D" id="1.10.8.10">
    <property type="entry name" value="DNA helicase RuvA subunit, C-terminal domain"/>
    <property type="match status" value="1"/>
</dbReference>
<feature type="compositionally biased region" description="Polar residues" evidence="1">
    <location>
        <begin position="783"/>
        <end position="793"/>
    </location>
</feature>
<proteinExistence type="predicted"/>
<dbReference type="PANTHER" id="PTHR21713">
    <property type="entry name" value="NASCENT POLYPEPTIDE ASSOCIATED COMPLEX ALPHA SUBUNIT-RELATED"/>
    <property type="match status" value="1"/>
</dbReference>
<dbReference type="InterPro" id="IPR002715">
    <property type="entry name" value="Nas_poly-pep-assoc_cplx_dom"/>
</dbReference>
<feature type="compositionally biased region" description="Polar residues" evidence="1">
    <location>
        <begin position="326"/>
        <end position="338"/>
    </location>
</feature>
<feature type="region of interest" description="Disordered" evidence="1">
    <location>
        <begin position="326"/>
        <end position="375"/>
    </location>
</feature>